<dbReference type="AlphaFoldDB" id="A0A8S0Z7N4"/>
<feature type="transmembrane region" description="Helical" evidence="1">
    <location>
        <begin position="121"/>
        <end position="149"/>
    </location>
</feature>
<gene>
    <name evidence="2" type="ORF">APLA_LOCUS3492</name>
</gene>
<evidence type="ECO:0000313" key="2">
    <source>
        <dbReference type="EMBL" id="CAB3228283.1"/>
    </source>
</evidence>
<reference evidence="2 3" key="1">
    <citation type="submission" date="2020-04" db="EMBL/GenBank/DDBJ databases">
        <authorList>
            <person name="Wallbank WR R."/>
            <person name="Pardo Diaz C."/>
            <person name="Kozak K."/>
            <person name="Martin S."/>
            <person name="Jiggins C."/>
            <person name="Moest M."/>
            <person name="Warren A I."/>
            <person name="Byers J.R.P. K."/>
            <person name="Montejo-Kovacevich G."/>
            <person name="Yen C E."/>
        </authorList>
    </citation>
    <scope>NUCLEOTIDE SEQUENCE [LARGE SCALE GENOMIC DNA]</scope>
</reference>
<keyword evidence="1" id="KW-1133">Transmembrane helix</keyword>
<accession>A0A8S0Z7N4</accession>
<keyword evidence="1" id="KW-0472">Membrane</keyword>
<proteinExistence type="predicted"/>
<feature type="transmembrane region" description="Helical" evidence="1">
    <location>
        <begin position="51"/>
        <end position="76"/>
    </location>
</feature>
<organism evidence="2 3">
    <name type="scientific">Arctia plantaginis</name>
    <name type="common">Wood tiger moth</name>
    <name type="synonym">Phalaena plantaginis</name>
    <dbReference type="NCBI Taxonomy" id="874455"/>
    <lineage>
        <taxon>Eukaryota</taxon>
        <taxon>Metazoa</taxon>
        <taxon>Ecdysozoa</taxon>
        <taxon>Arthropoda</taxon>
        <taxon>Hexapoda</taxon>
        <taxon>Insecta</taxon>
        <taxon>Pterygota</taxon>
        <taxon>Neoptera</taxon>
        <taxon>Endopterygota</taxon>
        <taxon>Lepidoptera</taxon>
        <taxon>Glossata</taxon>
        <taxon>Ditrysia</taxon>
        <taxon>Noctuoidea</taxon>
        <taxon>Erebidae</taxon>
        <taxon>Arctiinae</taxon>
        <taxon>Arctia</taxon>
    </lineage>
</organism>
<evidence type="ECO:0000256" key="1">
    <source>
        <dbReference type="SAM" id="Phobius"/>
    </source>
</evidence>
<dbReference type="Proteomes" id="UP000494256">
    <property type="component" value="Unassembled WGS sequence"/>
</dbReference>
<dbReference type="OrthoDB" id="6626600at2759"/>
<comment type="caution">
    <text evidence="2">The sequence shown here is derived from an EMBL/GenBank/DDBJ whole genome shotgun (WGS) entry which is preliminary data.</text>
</comment>
<dbReference type="EMBL" id="CADEBD010000282">
    <property type="protein sequence ID" value="CAB3228283.1"/>
    <property type="molecule type" value="Genomic_DNA"/>
</dbReference>
<protein>
    <submittedName>
        <fullName evidence="2">Uncharacterized protein</fullName>
    </submittedName>
</protein>
<sequence length="204" mass="23765">MCLPLRYGLITWGYFRLILAGIILLGASLSVHRRLRTTVDRREEYNVFNSFNIIILSIVILMVVADIILGVIFIVSCHKKNVKLISKYYHYTIVLLAIFIPLSLYCGCAALYHMYTTKPPLSFILAFVLLDLFSLFVYIVIQIYAVLLIRSEIIKLKNNGQFRFENKAAEAECYLRIDNSIGQNKREDETEKKRHWRHNSRSLK</sequence>
<feature type="transmembrane region" description="Helical" evidence="1">
    <location>
        <begin position="88"/>
        <end position="115"/>
    </location>
</feature>
<name>A0A8S0Z7N4_ARCPL</name>
<evidence type="ECO:0000313" key="3">
    <source>
        <dbReference type="Proteomes" id="UP000494256"/>
    </source>
</evidence>
<keyword evidence="1" id="KW-0812">Transmembrane</keyword>
<feature type="transmembrane region" description="Helical" evidence="1">
    <location>
        <begin position="12"/>
        <end position="31"/>
    </location>
</feature>